<organism evidence="5 6">
    <name type="scientific">Methanogenium marinum</name>
    <dbReference type="NCBI Taxonomy" id="348610"/>
    <lineage>
        <taxon>Archaea</taxon>
        <taxon>Methanobacteriati</taxon>
        <taxon>Methanobacteriota</taxon>
        <taxon>Stenosarchaea group</taxon>
        <taxon>Methanomicrobia</taxon>
        <taxon>Methanomicrobiales</taxon>
        <taxon>Methanomicrobiaceae</taxon>
        <taxon>Methanogenium</taxon>
    </lineage>
</organism>
<dbReference type="PANTHER" id="PTHR43201:SF5">
    <property type="entry name" value="MEDIUM-CHAIN ACYL-COA LIGASE ACSF2, MITOCHONDRIAL"/>
    <property type="match status" value="1"/>
</dbReference>
<accession>A0A9Q4PXP2</accession>
<evidence type="ECO:0000256" key="1">
    <source>
        <dbReference type="ARBA" id="ARBA00006432"/>
    </source>
</evidence>
<dbReference type="Pfam" id="PF00501">
    <property type="entry name" value="AMP-binding"/>
    <property type="match status" value="1"/>
</dbReference>
<protein>
    <submittedName>
        <fullName evidence="5">AMP-binding protein</fullName>
    </submittedName>
</protein>
<dbReference type="InterPro" id="IPR000873">
    <property type="entry name" value="AMP-dep_synth/lig_dom"/>
</dbReference>
<comment type="similarity">
    <text evidence="1">Belongs to the ATP-dependent AMP-binding enzyme family.</text>
</comment>
<keyword evidence="2" id="KW-0436">Ligase</keyword>
<keyword evidence="6" id="KW-1185">Reference proteome</keyword>
<dbReference type="Gene3D" id="3.30.300.30">
    <property type="match status" value="1"/>
</dbReference>
<dbReference type="PANTHER" id="PTHR43201">
    <property type="entry name" value="ACYL-COA SYNTHETASE"/>
    <property type="match status" value="1"/>
</dbReference>
<dbReference type="GO" id="GO:0031956">
    <property type="term" value="F:medium-chain fatty acid-CoA ligase activity"/>
    <property type="evidence" value="ECO:0007669"/>
    <property type="project" value="TreeGrafter"/>
</dbReference>
<evidence type="ECO:0000256" key="2">
    <source>
        <dbReference type="ARBA" id="ARBA00022598"/>
    </source>
</evidence>
<dbReference type="InterPro" id="IPR045851">
    <property type="entry name" value="AMP-bd_C_sf"/>
</dbReference>
<dbReference type="SUPFAM" id="SSF56801">
    <property type="entry name" value="Acetyl-CoA synthetase-like"/>
    <property type="match status" value="1"/>
</dbReference>
<dbReference type="EMBL" id="JAKELO010000002">
    <property type="protein sequence ID" value="MDE4907333.1"/>
    <property type="molecule type" value="Genomic_DNA"/>
</dbReference>
<evidence type="ECO:0000313" key="6">
    <source>
        <dbReference type="Proteomes" id="UP001143747"/>
    </source>
</evidence>
<dbReference type="Pfam" id="PF13193">
    <property type="entry name" value="AMP-binding_C"/>
    <property type="match status" value="1"/>
</dbReference>
<evidence type="ECO:0000313" key="5">
    <source>
        <dbReference type="EMBL" id="MDE4907333.1"/>
    </source>
</evidence>
<dbReference type="Proteomes" id="UP001143747">
    <property type="component" value="Unassembled WGS sequence"/>
</dbReference>
<dbReference type="InterPro" id="IPR025110">
    <property type="entry name" value="AMP-bd_C"/>
</dbReference>
<reference evidence="5" key="1">
    <citation type="submission" date="2022-01" db="EMBL/GenBank/DDBJ databases">
        <title>Draft genome of Methanogenium marinum DSM 15558.</title>
        <authorList>
            <person name="Chen S.-C."/>
            <person name="You Y.-T."/>
        </authorList>
    </citation>
    <scope>NUCLEOTIDE SEQUENCE</scope>
    <source>
        <strain evidence="5">DSM 15558</strain>
    </source>
</reference>
<evidence type="ECO:0000259" key="3">
    <source>
        <dbReference type="Pfam" id="PF00501"/>
    </source>
</evidence>
<sequence length="489" mass="54979">MNFADYLFEGKKCSSSPFLVGDTEICYHEMYDKINNLAHFIQQKYSHGKNMLLLSENNDFFIICYLAIIKSGNTAVLIETQIGDKDFEDVITKSSLDAYFIQEKYRSKFPWICDDIYSESLEKELQNQTETELYPEQSGDEVAVIIYTSGSTGTKKGVMLTHNNLCENTHSIIEYLRLTEDDRIYVVLPFFYCFGASLLHTHIRAGGSIYLHNKPFLGSVIKDINTHKCTGFAGVPSTYQILINKSPLLEREYPSLRYFAQSGGQLPNKYITKMVDSFPDKDFFLMYGATEGTSRLSYLPPHLIKEKMGSIGKGIPGVTLEVLDTDGNRVQPGDIGEITAWGNNIMKGYYGDSVETSNVLKNGRLYTGDLATVDSDGYIFIVGRSKNILKSGGYRISPYEIEDVILSLNSILECVVVGMPDEIMGEGVVAVVQTDSDDKKLIDDSIFSLCNKKLPSYKVPKNVFVFKEFPLNSSGKVDRNKIKEMILHD</sequence>
<dbReference type="AlphaFoldDB" id="A0A9Q4PXP2"/>
<name>A0A9Q4PXP2_9EURY</name>
<dbReference type="RefSeq" id="WP_274923991.1">
    <property type="nucleotide sequence ID" value="NZ_JAKELO010000002.1"/>
</dbReference>
<dbReference type="InterPro" id="IPR042099">
    <property type="entry name" value="ANL_N_sf"/>
</dbReference>
<dbReference type="Gene3D" id="3.40.50.12780">
    <property type="entry name" value="N-terminal domain of ligase-like"/>
    <property type="match status" value="1"/>
</dbReference>
<dbReference type="GO" id="GO:0006631">
    <property type="term" value="P:fatty acid metabolic process"/>
    <property type="evidence" value="ECO:0007669"/>
    <property type="project" value="TreeGrafter"/>
</dbReference>
<gene>
    <name evidence="5" type="ORF">L0665_01690</name>
</gene>
<feature type="domain" description="AMP-binding enzyme C-terminal" evidence="4">
    <location>
        <begin position="400"/>
        <end position="476"/>
    </location>
</feature>
<proteinExistence type="inferred from homology"/>
<comment type="caution">
    <text evidence="5">The sequence shown here is derived from an EMBL/GenBank/DDBJ whole genome shotgun (WGS) entry which is preliminary data.</text>
</comment>
<feature type="domain" description="AMP-dependent synthetase/ligase" evidence="3">
    <location>
        <begin position="18"/>
        <end position="350"/>
    </location>
</feature>
<evidence type="ECO:0000259" key="4">
    <source>
        <dbReference type="Pfam" id="PF13193"/>
    </source>
</evidence>